<gene>
    <name evidence="1" type="ordered locus">XNC1_3262</name>
</gene>
<sequence>MSDFIEVRIVGDTVRRQFRIVNGDFQLENSYPCNNCKHAITITPDKINSLITKL</sequence>
<protein>
    <submittedName>
        <fullName evidence="1">Uncharacterized protein</fullName>
    </submittedName>
</protein>
<dbReference type="KEGG" id="xne:XNC1_3262"/>
<dbReference type="Proteomes" id="UP000008075">
    <property type="component" value="Chromosome"/>
</dbReference>
<dbReference type="AlphaFoldDB" id="D3VLI8"/>
<keyword evidence="2" id="KW-1185">Reference proteome</keyword>
<reference evidence="1 2" key="1">
    <citation type="journal article" date="2011" name="PLoS ONE">
        <title>The entomopathogenic bacterial endosymbionts xenorhabdus and photorhabdus: convergent lifestyles from divergent genomes.</title>
        <authorList>
            <person name="Chaston J.M."/>
            <person name="Suen G."/>
            <person name="Tucker S.L."/>
            <person name="Andersen A.W."/>
            <person name="Bhasin A."/>
            <person name="Bode E."/>
            <person name="Bode H.B."/>
            <person name="Brachmann A.O."/>
            <person name="Cowles C.E."/>
            <person name="Cowles K.N."/>
            <person name="Darby C."/>
            <person name="de Leon L."/>
            <person name="Drace K."/>
            <person name="Du Z."/>
            <person name="Givaudan A."/>
            <person name="Herbert Tran E.E."/>
            <person name="Jewell K.A."/>
            <person name="Knack J.J."/>
            <person name="Krasomil-Osterfeld K.C."/>
            <person name="Kukor R."/>
            <person name="Lanois A."/>
            <person name="Latreille P."/>
            <person name="Leimgruber N.K."/>
            <person name="Lipke C.M."/>
            <person name="Liu R."/>
            <person name="Lu X."/>
            <person name="Martens E.C."/>
            <person name="Marri P.R."/>
            <person name="Medigue C."/>
            <person name="Menard M.L."/>
            <person name="Miller N.M."/>
            <person name="Morales-Soto N."/>
            <person name="Norton S."/>
            <person name="Ogier J.C."/>
            <person name="Orchard S.S."/>
            <person name="Park D."/>
            <person name="Park Y."/>
            <person name="Qurollo B.A."/>
            <person name="Sugar D.R."/>
            <person name="Richards G.R."/>
            <person name="Rouy Z."/>
            <person name="Slominski B."/>
            <person name="Slominski K."/>
            <person name="Snyder H."/>
            <person name="Tjaden B.C."/>
            <person name="van der Hoeven R."/>
            <person name="Welch R.D."/>
            <person name="Wheeler C."/>
            <person name="Xiang B."/>
            <person name="Barbazuk B."/>
            <person name="Gaudriault S."/>
            <person name="Goodner B."/>
            <person name="Slater S.C."/>
            <person name="Forst S."/>
            <person name="Goldman B.S."/>
            <person name="Goodrich-Blair H."/>
        </authorList>
    </citation>
    <scope>NUCLEOTIDE SEQUENCE [LARGE SCALE GENOMIC DNA]</scope>
    <source>
        <strain evidence="2">ATCC 19061 / DSM 3370 / CCUG 14189 / LMG 1036 / NCIMB 9965 / AN6</strain>
    </source>
</reference>
<dbReference type="EMBL" id="FN667742">
    <property type="protein sequence ID" value="CBJ91314.1"/>
    <property type="molecule type" value="Genomic_DNA"/>
</dbReference>
<organism evidence="1 2">
    <name type="scientific">Xenorhabdus nematophila (strain ATCC 19061 / DSM 3370 / CCUG 14189 / LMG 1036 / NCIMB 9965 / AN6)</name>
    <dbReference type="NCBI Taxonomy" id="406817"/>
    <lineage>
        <taxon>Bacteria</taxon>
        <taxon>Pseudomonadati</taxon>
        <taxon>Pseudomonadota</taxon>
        <taxon>Gammaproteobacteria</taxon>
        <taxon>Enterobacterales</taxon>
        <taxon>Morganellaceae</taxon>
        <taxon>Xenorhabdus</taxon>
    </lineage>
</organism>
<proteinExistence type="predicted"/>
<accession>D3VLI8</accession>
<evidence type="ECO:0000313" key="1">
    <source>
        <dbReference type="EMBL" id="CBJ91314.1"/>
    </source>
</evidence>
<dbReference type="HOGENOM" id="CLU_3049472_0_0_6"/>
<name>D3VLI8_XENNA</name>
<dbReference type="STRING" id="406817.XNC1_3262"/>
<evidence type="ECO:0000313" key="2">
    <source>
        <dbReference type="Proteomes" id="UP000008075"/>
    </source>
</evidence>